<feature type="coiled-coil region" evidence="1">
    <location>
        <begin position="173"/>
        <end position="204"/>
    </location>
</feature>
<proteinExistence type="predicted"/>
<dbReference type="Gene3D" id="1.20.1170.10">
    <property type="match status" value="1"/>
</dbReference>
<organism evidence="2">
    <name type="scientific">Myoviridae sp. ctYA416</name>
    <dbReference type="NCBI Taxonomy" id="2825125"/>
    <lineage>
        <taxon>Viruses</taxon>
        <taxon>Duplodnaviria</taxon>
        <taxon>Heunggongvirae</taxon>
        <taxon>Uroviricota</taxon>
        <taxon>Caudoviricetes</taxon>
    </lineage>
</organism>
<dbReference type="EMBL" id="BK016136">
    <property type="protein sequence ID" value="DAF97843.1"/>
    <property type="molecule type" value="Genomic_DNA"/>
</dbReference>
<evidence type="ECO:0000313" key="2">
    <source>
        <dbReference type="EMBL" id="DAF97843.1"/>
    </source>
</evidence>
<evidence type="ECO:0000256" key="1">
    <source>
        <dbReference type="SAM" id="Coils"/>
    </source>
</evidence>
<name>A0A8S5UTR9_9CAUD</name>
<keyword evidence="1" id="KW-0175">Coiled coil</keyword>
<accession>A0A8S5UTR9</accession>
<protein>
    <submittedName>
        <fullName evidence="2">Uncharacterized protein</fullName>
    </submittedName>
</protein>
<reference evidence="2" key="1">
    <citation type="journal article" date="2021" name="Proc. Natl. Acad. Sci. U.S.A.">
        <title>A Catalog of Tens of Thousands of Viruses from Human Metagenomes Reveals Hidden Associations with Chronic Diseases.</title>
        <authorList>
            <person name="Tisza M.J."/>
            <person name="Buck C.B."/>
        </authorList>
    </citation>
    <scope>NUCLEOTIDE SEQUENCE</scope>
    <source>
        <strain evidence="2">CtYA416</strain>
    </source>
</reference>
<sequence length="328" mass="37201">MFFTESTGFQESGKYNYIVIDEHTDLTQLAEDSILEAEEYTSRLMEGIGRFELAKISEGVAPAEIYTEGMVGAIWEKIKKIFKFAKEWIKVIFRKFMAWVNSIIKSDADFATKYKKDIEKGFALVDRDKEISVKFNLDAIKGDDSKIESYAEHLRASAVSALGEYVKVEDGSLKSKENKADATKEDLEKFRDDLDEKVEEFRDEFFGSDTMKISDFQSANNIIELLKGKLSNITKAEKTVVGELDRVEKQYTGNKTNPTPNVVAAINAFIGFIKKMTTEVLKAARLLKSAARKAARVCISVANKGPKWSEYRESAFDRTELNDYLRNV</sequence>